<dbReference type="OrthoDB" id="7477527at2759"/>
<name>A0A5B7HZ00_PORTR</name>
<protein>
    <submittedName>
        <fullName evidence="1">Uncharacterized protein</fullName>
    </submittedName>
</protein>
<accession>A0A5B7HZ00</accession>
<dbReference type="AlphaFoldDB" id="A0A5B7HZ00"/>
<gene>
    <name evidence="1" type="ORF">E2C01_068847</name>
</gene>
<keyword evidence="2" id="KW-1185">Reference proteome</keyword>
<dbReference type="Proteomes" id="UP000324222">
    <property type="component" value="Unassembled WGS sequence"/>
</dbReference>
<comment type="caution">
    <text evidence="1">The sequence shown here is derived from an EMBL/GenBank/DDBJ whole genome shotgun (WGS) entry which is preliminary data.</text>
</comment>
<reference evidence="1 2" key="1">
    <citation type="submission" date="2019-05" db="EMBL/GenBank/DDBJ databases">
        <title>Another draft genome of Portunus trituberculatus and its Hox gene families provides insights of decapod evolution.</title>
        <authorList>
            <person name="Jeong J.-H."/>
            <person name="Song I."/>
            <person name="Kim S."/>
            <person name="Choi T."/>
            <person name="Kim D."/>
            <person name="Ryu S."/>
            <person name="Kim W."/>
        </authorList>
    </citation>
    <scope>NUCLEOTIDE SEQUENCE [LARGE SCALE GENOMIC DNA]</scope>
    <source>
        <tissue evidence="1">Muscle</tissue>
    </source>
</reference>
<dbReference type="EMBL" id="VSRR010039014">
    <property type="protein sequence ID" value="MPC74487.1"/>
    <property type="molecule type" value="Genomic_DNA"/>
</dbReference>
<proteinExistence type="predicted"/>
<organism evidence="1 2">
    <name type="scientific">Portunus trituberculatus</name>
    <name type="common">Swimming crab</name>
    <name type="synonym">Neptunus trituberculatus</name>
    <dbReference type="NCBI Taxonomy" id="210409"/>
    <lineage>
        <taxon>Eukaryota</taxon>
        <taxon>Metazoa</taxon>
        <taxon>Ecdysozoa</taxon>
        <taxon>Arthropoda</taxon>
        <taxon>Crustacea</taxon>
        <taxon>Multicrustacea</taxon>
        <taxon>Malacostraca</taxon>
        <taxon>Eumalacostraca</taxon>
        <taxon>Eucarida</taxon>
        <taxon>Decapoda</taxon>
        <taxon>Pleocyemata</taxon>
        <taxon>Brachyura</taxon>
        <taxon>Eubrachyura</taxon>
        <taxon>Portunoidea</taxon>
        <taxon>Portunidae</taxon>
        <taxon>Portuninae</taxon>
        <taxon>Portunus</taxon>
    </lineage>
</organism>
<evidence type="ECO:0000313" key="2">
    <source>
        <dbReference type="Proteomes" id="UP000324222"/>
    </source>
</evidence>
<sequence>MCYRLPNFVSPFPDTMAIATDALVFQRDFMEVYTFPPFYVIIKVLNKLHRSKRVKLIVVASFMPQKEWFLDLVELGIDTPRRLPTSRTFCINLKAFSPFSECQPTLPTLNMLPINMS</sequence>
<evidence type="ECO:0000313" key="1">
    <source>
        <dbReference type="EMBL" id="MPC74487.1"/>
    </source>
</evidence>